<dbReference type="InterPro" id="IPR000547">
    <property type="entry name" value="Clathrin_H-chain/VPS_repeat"/>
</dbReference>
<name>A0A1Y3B9J3_EURMA</name>
<accession>A0A1Y3B9J3</accession>
<dbReference type="GO" id="GO:0006886">
    <property type="term" value="P:intracellular protein transport"/>
    <property type="evidence" value="ECO:0007669"/>
    <property type="project" value="UniProtKB-UniRule"/>
</dbReference>
<dbReference type="InterPro" id="IPR032914">
    <property type="entry name" value="Vam6/VPS39/TRAP1"/>
</dbReference>
<keyword evidence="2" id="KW-0675">Receptor</keyword>
<dbReference type="GO" id="GO:0034058">
    <property type="term" value="P:endosomal vesicle fusion"/>
    <property type="evidence" value="ECO:0007669"/>
    <property type="project" value="TreeGrafter"/>
</dbReference>
<dbReference type="GO" id="GO:0016020">
    <property type="term" value="C:membrane"/>
    <property type="evidence" value="ECO:0007669"/>
    <property type="project" value="TreeGrafter"/>
</dbReference>
<evidence type="ECO:0000256" key="1">
    <source>
        <dbReference type="PROSITE-ProRule" id="PRU01006"/>
    </source>
</evidence>
<dbReference type="PANTHER" id="PTHR12894:SF27">
    <property type="entry name" value="TRANSFORMING GROWTH FACTOR-BETA RECEPTOR-ASSOCIATED PROTEIN 1"/>
    <property type="match status" value="1"/>
</dbReference>
<dbReference type="Proteomes" id="UP000194236">
    <property type="component" value="Unassembled WGS sequence"/>
</dbReference>
<dbReference type="PROSITE" id="PS50236">
    <property type="entry name" value="CHCR"/>
    <property type="match status" value="1"/>
</dbReference>
<dbReference type="PANTHER" id="PTHR12894">
    <property type="entry name" value="CNH DOMAIN CONTAINING"/>
    <property type="match status" value="1"/>
</dbReference>
<gene>
    <name evidence="2" type="ORF">BLA29_004821</name>
</gene>
<keyword evidence="3" id="KW-1185">Reference proteome</keyword>
<dbReference type="GO" id="GO:0006914">
    <property type="term" value="P:autophagy"/>
    <property type="evidence" value="ECO:0007669"/>
    <property type="project" value="TreeGrafter"/>
</dbReference>
<protein>
    <submittedName>
        <fullName evidence="2">Transforming growth factor-beta receptor-associated protein 1-like</fullName>
    </submittedName>
</protein>
<evidence type="ECO:0000313" key="3">
    <source>
        <dbReference type="Proteomes" id="UP000194236"/>
    </source>
</evidence>
<evidence type="ECO:0000313" key="2">
    <source>
        <dbReference type="EMBL" id="OTF77560.1"/>
    </source>
</evidence>
<feature type="repeat" description="CHCR" evidence="1">
    <location>
        <begin position="261"/>
        <end position="432"/>
    </location>
</feature>
<dbReference type="OrthoDB" id="8169718at2759"/>
<reference evidence="2 3" key="1">
    <citation type="submission" date="2017-03" db="EMBL/GenBank/DDBJ databases">
        <title>Genome Survey of Euroglyphus maynei.</title>
        <authorList>
            <person name="Arlian L.G."/>
            <person name="Morgan M.S."/>
            <person name="Rider S.D."/>
        </authorList>
    </citation>
    <scope>NUCLEOTIDE SEQUENCE [LARGE SCALE GENOMIC DNA]</scope>
    <source>
        <strain evidence="2">Arlian Lab</strain>
        <tissue evidence="2">Whole body</tissue>
    </source>
</reference>
<dbReference type="EMBL" id="MUJZ01032013">
    <property type="protein sequence ID" value="OTF77560.1"/>
    <property type="molecule type" value="Genomic_DNA"/>
</dbReference>
<comment type="caution">
    <text evidence="2">The sequence shown here is derived from an EMBL/GenBank/DDBJ whole genome shotgun (WGS) entry which is preliminary data.</text>
</comment>
<dbReference type="GO" id="GO:0005737">
    <property type="term" value="C:cytoplasm"/>
    <property type="evidence" value="ECO:0007669"/>
    <property type="project" value="TreeGrafter"/>
</dbReference>
<sequence>MYRISWQEQFDSLLLMEKSQEAIDLFNNLYETGMMTDQEFQQCEWIKIRAGFIELKKQNFNLAKQFLLECHCEMDLILKLNKNLIEKLKITTKIDDDNVRLLMDKISEELDTNIINRFLIDYIDDLITSNVYIDQIDVKLVKTAKLFLYFENIEYYQDSIKKFLNNPNNNYYYELIERYLNEKHYHYYLALYYASRNRMEKSIELLKKLERKTIQDEHYPGIVELIRLLTECQNVQLIMNHVEFILEQDQNEGAKILIANTLMENEKFPLLNPEFVVRNLYQYRMALVIYLEHLINQMRLTNVHVHTTLIKIYIEILSLQRENEEENSQLFEETRMKLRQILMESDYYDQRIILKNLQINNNLDYEMAILYGKMNEHHKAFEIYLNDNHHDYHQALKHCIHYGRQQRQQTTDDHDCHIYQTLLSIYLDLYRK</sequence>
<proteinExistence type="predicted"/>
<dbReference type="AlphaFoldDB" id="A0A1Y3B9J3"/>
<organism evidence="2 3">
    <name type="scientific">Euroglyphus maynei</name>
    <name type="common">Mayne's house dust mite</name>
    <dbReference type="NCBI Taxonomy" id="6958"/>
    <lineage>
        <taxon>Eukaryota</taxon>
        <taxon>Metazoa</taxon>
        <taxon>Ecdysozoa</taxon>
        <taxon>Arthropoda</taxon>
        <taxon>Chelicerata</taxon>
        <taxon>Arachnida</taxon>
        <taxon>Acari</taxon>
        <taxon>Acariformes</taxon>
        <taxon>Sarcoptiformes</taxon>
        <taxon>Astigmata</taxon>
        <taxon>Psoroptidia</taxon>
        <taxon>Analgoidea</taxon>
        <taxon>Pyroglyphidae</taxon>
        <taxon>Pyroglyphinae</taxon>
        <taxon>Euroglyphus</taxon>
    </lineage>
</organism>